<reference evidence="1" key="1">
    <citation type="journal article" date="2020" name="Nature">
        <title>Giant virus diversity and host interactions through global metagenomics.</title>
        <authorList>
            <person name="Schulz F."/>
            <person name="Roux S."/>
            <person name="Paez-Espino D."/>
            <person name="Jungbluth S."/>
            <person name="Walsh D.A."/>
            <person name="Denef V.J."/>
            <person name="McMahon K.D."/>
            <person name="Konstantinidis K.T."/>
            <person name="Eloe-Fadrosh E.A."/>
            <person name="Kyrpides N.C."/>
            <person name="Woyke T."/>
        </authorList>
    </citation>
    <scope>NUCLEOTIDE SEQUENCE</scope>
    <source>
        <strain evidence="1">GVMAG-M-3300009159-65</strain>
    </source>
</reference>
<evidence type="ECO:0000313" key="1">
    <source>
        <dbReference type="EMBL" id="QHT32184.1"/>
    </source>
</evidence>
<dbReference type="AlphaFoldDB" id="A0A6C0ESM4"/>
<proteinExistence type="predicted"/>
<name>A0A6C0ESM4_9ZZZZ</name>
<accession>A0A6C0ESM4</accession>
<dbReference type="EMBL" id="MN738932">
    <property type="protein sequence ID" value="QHT32184.1"/>
    <property type="molecule type" value="Genomic_DNA"/>
</dbReference>
<sequence length="100" mass="11671">MLIIGEKYVMKTGTKIFGPWYQYIGSLEKNEDGYLTFSCVVLTNLKTNESTNKDIVMIHVLQPYTYYVLEPKKYIIQDSMELRAVNRILQQATGEDTFIY</sequence>
<organism evidence="1">
    <name type="scientific">viral metagenome</name>
    <dbReference type="NCBI Taxonomy" id="1070528"/>
    <lineage>
        <taxon>unclassified sequences</taxon>
        <taxon>metagenomes</taxon>
        <taxon>organismal metagenomes</taxon>
    </lineage>
</organism>
<protein>
    <submittedName>
        <fullName evidence="1">Uncharacterized protein</fullName>
    </submittedName>
</protein>